<reference evidence="22 23" key="1">
    <citation type="submission" date="2018-12" db="EMBL/GenBank/DDBJ databases">
        <authorList>
            <person name="Tiukova I."/>
            <person name="Dainat J."/>
        </authorList>
    </citation>
    <scope>NUCLEOTIDE SEQUENCE [LARGE SCALE GENOMIC DNA]</scope>
</reference>
<name>A0A448YN49_BRENA</name>
<evidence type="ECO:0000256" key="8">
    <source>
        <dbReference type="ARBA" id="ARBA00022677"/>
    </source>
</evidence>
<evidence type="ECO:0000313" key="22">
    <source>
        <dbReference type="EMBL" id="VEU22293.1"/>
    </source>
</evidence>
<feature type="domain" description="AMP-dependent synthetase/ligase" evidence="21">
    <location>
        <begin position="107"/>
        <end position="406"/>
    </location>
</feature>
<dbReference type="GO" id="GO:0005811">
    <property type="term" value="C:lipid droplet"/>
    <property type="evidence" value="ECO:0007669"/>
    <property type="project" value="UniProtKB-SubCell"/>
</dbReference>
<evidence type="ECO:0000256" key="16">
    <source>
        <dbReference type="ARBA" id="ARBA00051585"/>
    </source>
</evidence>
<evidence type="ECO:0000256" key="13">
    <source>
        <dbReference type="ARBA" id="ARBA00023055"/>
    </source>
</evidence>
<evidence type="ECO:0000256" key="11">
    <source>
        <dbReference type="ARBA" id="ARBA00022840"/>
    </source>
</evidence>
<evidence type="ECO:0000256" key="20">
    <source>
        <dbReference type="SAM" id="Phobius"/>
    </source>
</evidence>
<dbReference type="InterPro" id="IPR042099">
    <property type="entry name" value="ANL_N_sf"/>
</dbReference>
<dbReference type="InParanoid" id="A0A448YN49"/>
<keyword evidence="23" id="KW-1185">Reference proteome</keyword>
<sequence>MPSLITYAAIVATLAVAYFKAWPGIRAWWKDFNHRYRVTDDGQLIIPMGLQALRHIYQTLITHRFNQFYDIEWTALSPRYSSKIALNYINLKPGKNFKIDGDDAFYVEHYTYREMYDIVLRLSYILHTKYGIEKGDTVTMYFMNKPLFIFIWLALWNIGAIPAFLNYNLKHNPLVHSIKVVKPTCVLVDATDCEESFNESKQEILDAYPDLQVIYLKDFELLPIIKDPSSPEFRQSDKVRDAGVQAWHPALLVYTSGTTGMPKSAVNSWRKCFFAAYLFPVPMKIYETANIYTAMPLYHGTGSILGALPAFEQRGTLSLGHKFSVSSYWAQVRLTNANTIQYVGEVCRYLVEAPETEDERMYYGKVELAYGNGLRKDIWPKLKHRFGIKAIGEFYASSESPFATTCREENGTGVGAIRNNGWLADKFLGATIYTLVRMQPDDDNLIYRNKDGFCEEPHTGEKGELITKIWNPRDVKTTFPGYVNNEEATYSKVIRDVFHKGDAWVRSDDLMMRDGIGNIYFTDRMGDTFRWKSENVSTTEVENELLELDEIEYCAVVGCKVKNHEGRCGYAVLQTRSNNEESDEELKQVLDKVADRVITHLPHFGRPCFVRFDTIELTFSHKISKKRFRNPVLPAGPSGTQKVYYLDTKGKRYLPLDAESYEQIAREKIRI</sequence>
<feature type="transmembrane region" description="Helical" evidence="20">
    <location>
        <begin position="147"/>
        <end position="165"/>
    </location>
</feature>
<organism evidence="22 23">
    <name type="scientific">Brettanomyces naardenensis</name>
    <name type="common">Yeast</name>
    <dbReference type="NCBI Taxonomy" id="13370"/>
    <lineage>
        <taxon>Eukaryota</taxon>
        <taxon>Fungi</taxon>
        <taxon>Dikarya</taxon>
        <taxon>Ascomycota</taxon>
        <taxon>Saccharomycotina</taxon>
        <taxon>Pichiomycetes</taxon>
        <taxon>Pichiales</taxon>
        <taxon>Pichiaceae</taxon>
        <taxon>Brettanomyces</taxon>
    </lineage>
</organism>
<evidence type="ECO:0000256" key="12">
    <source>
        <dbReference type="ARBA" id="ARBA00022989"/>
    </source>
</evidence>
<proteinExistence type="inferred from homology"/>
<evidence type="ECO:0000256" key="14">
    <source>
        <dbReference type="ARBA" id="ARBA00023136"/>
    </source>
</evidence>
<evidence type="ECO:0000256" key="1">
    <source>
        <dbReference type="ARBA" id="ARBA00004502"/>
    </source>
</evidence>
<dbReference type="GO" id="GO:0005524">
    <property type="term" value="F:ATP binding"/>
    <property type="evidence" value="ECO:0007669"/>
    <property type="project" value="UniProtKB-KW"/>
</dbReference>
<evidence type="ECO:0000256" key="5">
    <source>
        <dbReference type="ARBA" id="ARBA00022448"/>
    </source>
</evidence>
<gene>
    <name evidence="22" type="ORF">BRENAR_LOCUS3024</name>
</gene>
<evidence type="ECO:0000256" key="4">
    <source>
        <dbReference type="ARBA" id="ARBA00006432"/>
    </source>
</evidence>
<keyword evidence="7" id="KW-0436">Ligase</keyword>
<evidence type="ECO:0000313" key="23">
    <source>
        <dbReference type="Proteomes" id="UP000290900"/>
    </source>
</evidence>
<comment type="subcellular location">
    <subcellularLocation>
        <location evidence="3">Cell membrane</location>
        <topology evidence="3">Multi-pass membrane protein</topology>
    </subcellularLocation>
    <subcellularLocation>
        <location evidence="1">Lipid droplet</location>
    </subcellularLocation>
    <subcellularLocation>
        <location evidence="2">Peroxisome membrane</location>
        <topology evidence="2">Multi-pass membrane protein</topology>
    </subcellularLocation>
</comment>
<evidence type="ECO:0000256" key="6">
    <source>
        <dbReference type="ARBA" id="ARBA00022475"/>
    </source>
</evidence>
<keyword evidence="5" id="KW-0813">Transport</keyword>
<evidence type="ECO:0000256" key="3">
    <source>
        <dbReference type="ARBA" id="ARBA00004651"/>
    </source>
</evidence>
<evidence type="ECO:0000256" key="10">
    <source>
        <dbReference type="ARBA" id="ARBA00022741"/>
    </source>
</evidence>
<dbReference type="SUPFAM" id="SSF56801">
    <property type="entry name" value="Acetyl-CoA synthetase-like"/>
    <property type="match status" value="1"/>
</dbReference>
<comment type="catalytic activity">
    <reaction evidence="16">
        <text>a very long-chain fatty acid + ATP + CoA = a very long-chain fatty acyl-CoA + AMP + diphosphate</text>
        <dbReference type="Rhea" id="RHEA:54536"/>
        <dbReference type="ChEBI" id="CHEBI:30616"/>
        <dbReference type="ChEBI" id="CHEBI:33019"/>
        <dbReference type="ChEBI" id="CHEBI:57287"/>
        <dbReference type="ChEBI" id="CHEBI:58950"/>
        <dbReference type="ChEBI" id="CHEBI:138261"/>
        <dbReference type="ChEBI" id="CHEBI:456215"/>
    </reaction>
</comment>
<dbReference type="AlphaFoldDB" id="A0A448YN49"/>
<dbReference type="OrthoDB" id="10253869at2759"/>
<dbReference type="Gene3D" id="3.40.50.12780">
    <property type="entry name" value="N-terminal domain of ligase-like"/>
    <property type="match status" value="1"/>
</dbReference>
<keyword evidence="8" id="KW-0551">Lipid droplet</keyword>
<dbReference type="GO" id="GO:0004467">
    <property type="term" value="F:long-chain fatty acid-CoA ligase activity"/>
    <property type="evidence" value="ECO:0007669"/>
    <property type="project" value="TreeGrafter"/>
</dbReference>
<evidence type="ECO:0000256" key="19">
    <source>
        <dbReference type="ARBA" id="ARBA00078285"/>
    </source>
</evidence>
<evidence type="ECO:0000259" key="21">
    <source>
        <dbReference type="Pfam" id="PF00501"/>
    </source>
</evidence>
<evidence type="ECO:0000256" key="9">
    <source>
        <dbReference type="ARBA" id="ARBA00022692"/>
    </source>
</evidence>
<dbReference type="Gene3D" id="3.30.300.30">
    <property type="match status" value="1"/>
</dbReference>
<dbReference type="STRING" id="13370.A0A448YN49"/>
<keyword evidence="11" id="KW-0067">ATP-binding</keyword>
<evidence type="ECO:0000256" key="18">
    <source>
        <dbReference type="ARBA" id="ARBA00068795"/>
    </source>
</evidence>
<keyword evidence="13" id="KW-0445">Lipid transport</keyword>
<dbReference type="EMBL" id="CAACVR010000023">
    <property type="protein sequence ID" value="VEU22293.1"/>
    <property type="molecule type" value="Genomic_DNA"/>
</dbReference>
<evidence type="ECO:0000256" key="2">
    <source>
        <dbReference type="ARBA" id="ARBA00004585"/>
    </source>
</evidence>
<dbReference type="GO" id="GO:0005778">
    <property type="term" value="C:peroxisomal membrane"/>
    <property type="evidence" value="ECO:0007669"/>
    <property type="project" value="UniProtKB-SubCell"/>
</dbReference>
<dbReference type="InterPro" id="IPR045851">
    <property type="entry name" value="AMP-bd_C_sf"/>
</dbReference>
<evidence type="ECO:0000256" key="15">
    <source>
        <dbReference type="ARBA" id="ARBA00023140"/>
    </source>
</evidence>
<comment type="similarity">
    <text evidence="4">Belongs to the ATP-dependent AMP-binding enzyme family.</text>
</comment>
<keyword evidence="15" id="KW-0576">Peroxisome</keyword>
<dbReference type="FunCoup" id="A0A448YN49">
    <property type="interactions" value="124"/>
</dbReference>
<protein>
    <recommendedName>
        <fullName evidence="18">Very long-chain fatty acid transport protein</fullName>
    </recommendedName>
    <alternativeName>
        <fullName evidence="19">Very-long-chain acyl-CoA synthetase</fullName>
    </alternativeName>
</protein>
<dbReference type="Proteomes" id="UP000290900">
    <property type="component" value="Unassembled WGS sequence"/>
</dbReference>
<dbReference type="PROSITE" id="PS00455">
    <property type="entry name" value="AMP_BINDING"/>
    <property type="match status" value="1"/>
</dbReference>
<keyword evidence="6" id="KW-1003">Cell membrane</keyword>
<dbReference type="Pfam" id="PF00501">
    <property type="entry name" value="AMP-binding"/>
    <property type="match status" value="1"/>
</dbReference>
<dbReference type="GO" id="GO:0009898">
    <property type="term" value="C:cytoplasmic side of plasma membrane"/>
    <property type="evidence" value="ECO:0007669"/>
    <property type="project" value="TreeGrafter"/>
</dbReference>
<dbReference type="PANTHER" id="PTHR43107:SF15">
    <property type="entry name" value="FATTY ACID TRANSPORT PROTEIN 3, ISOFORM A"/>
    <property type="match status" value="1"/>
</dbReference>
<keyword evidence="9 20" id="KW-0812">Transmembrane</keyword>
<dbReference type="GO" id="GO:0044539">
    <property type="term" value="P:long-chain fatty acid import into cell"/>
    <property type="evidence" value="ECO:0007669"/>
    <property type="project" value="TreeGrafter"/>
</dbReference>
<evidence type="ECO:0000256" key="17">
    <source>
        <dbReference type="ARBA" id="ARBA00060276"/>
    </source>
</evidence>
<dbReference type="FunFam" id="3.40.50.12780:FF:000019">
    <property type="entry name" value="Long-chain fatty acid transporter"/>
    <property type="match status" value="1"/>
</dbReference>
<keyword evidence="10" id="KW-0547">Nucleotide-binding</keyword>
<dbReference type="GO" id="GO:0005324">
    <property type="term" value="F:long-chain fatty acid transmembrane transporter activity"/>
    <property type="evidence" value="ECO:0007669"/>
    <property type="project" value="TreeGrafter"/>
</dbReference>
<keyword evidence="12 20" id="KW-1133">Transmembrane helix</keyword>
<dbReference type="InterPro" id="IPR000873">
    <property type="entry name" value="AMP-dep_synth/lig_dom"/>
</dbReference>
<keyword evidence="14 20" id="KW-0472">Membrane</keyword>
<dbReference type="PANTHER" id="PTHR43107">
    <property type="entry name" value="LONG-CHAIN FATTY ACID TRANSPORT PROTEIN"/>
    <property type="match status" value="1"/>
</dbReference>
<accession>A0A448YN49</accession>
<dbReference type="InterPro" id="IPR020845">
    <property type="entry name" value="AMP-binding_CS"/>
</dbReference>
<feature type="transmembrane region" description="Helical" evidence="20">
    <location>
        <begin position="6"/>
        <end position="29"/>
    </location>
</feature>
<evidence type="ECO:0000256" key="7">
    <source>
        <dbReference type="ARBA" id="ARBA00022598"/>
    </source>
</evidence>
<comment type="function">
    <text evidence="17">Acyl-CoA synthetase required for both the import of long chain fatty acids (LCFAs) (C14-C18) and the activation very long chain fatty acids (VLCFAs) (C20-C26) by esterification of the fatty acids into metabolically active CoA-thioesters for subsequent degradation or incorporation into phospholipids. The transport and fatty acyl-CoA synthetase activities are genetically separable and are thus independent activities. Esterifies VLCFAs in the peroxisome matrix. The VLCFAs are actively transported into peroxisomes by a PXA1-PXA2 heterodimeric transporter in the peroxisomal membrane.</text>
</comment>